<dbReference type="Gene3D" id="3.40.50.2300">
    <property type="match status" value="1"/>
</dbReference>
<dbReference type="Pfam" id="PF00072">
    <property type="entry name" value="Response_reg"/>
    <property type="match status" value="1"/>
</dbReference>
<organism evidence="4 5">
    <name type="scientific">Novosphingobium album</name>
    <name type="common">ex Liu et al. 2023</name>
    <dbReference type="NCBI Taxonomy" id="3031130"/>
    <lineage>
        <taxon>Bacteria</taxon>
        <taxon>Pseudomonadati</taxon>
        <taxon>Pseudomonadota</taxon>
        <taxon>Alphaproteobacteria</taxon>
        <taxon>Sphingomonadales</taxon>
        <taxon>Sphingomonadaceae</taxon>
        <taxon>Novosphingobium</taxon>
    </lineage>
</organism>
<name>A0ABT5WSP2_9SPHN</name>
<feature type="modified residue" description="4-aspartylphosphate" evidence="2">
    <location>
        <position position="63"/>
    </location>
</feature>
<dbReference type="PROSITE" id="PS50110">
    <property type="entry name" value="RESPONSE_REGULATORY"/>
    <property type="match status" value="1"/>
</dbReference>
<dbReference type="PANTHER" id="PTHR44591:SF21">
    <property type="entry name" value="TWO-COMPONENT RESPONSE REGULATOR"/>
    <property type="match status" value="1"/>
</dbReference>
<evidence type="ECO:0000313" key="4">
    <source>
        <dbReference type="EMBL" id="MDE8652766.1"/>
    </source>
</evidence>
<dbReference type="InterPro" id="IPR011006">
    <property type="entry name" value="CheY-like_superfamily"/>
</dbReference>
<evidence type="ECO:0000256" key="2">
    <source>
        <dbReference type="PROSITE-ProRule" id="PRU00169"/>
    </source>
</evidence>
<protein>
    <submittedName>
        <fullName evidence="4">Response regulator</fullName>
    </submittedName>
</protein>
<feature type="domain" description="Response regulatory" evidence="3">
    <location>
        <begin position="13"/>
        <end position="126"/>
    </location>
</feature>
<dbReference type="Proteomes" id="UP001216253">
    <property type="component" value="Unassembled WGS sequence"/>
</dbReference>
<reference evidence="4 5" key="1">
    <citation type="submission" date="2023-03" db="EMBL/GenBank/DDBJ databases">
        <title>NovoSphingobium album sp. nov. isolated from polycyclic aromatic hydrocarbons- and heavy-metal polluted soil.</title>
        <authorList>
            <person name="Liu Z."/>
            <person name="Wang K."/>
        </authorList>
    </citation>
    <scope>NUCLEOTIDE SEQUENCE [LARGE SCALE GENOMIC DNA]</scope>
    <source>
        <strain evidence="4 5">H3SJ31-1</strain>
    </source>
</reference>
<keyword evidence="5" id="KW-1185">Reference proteome</keyword>
<evidence type="ECO:0000313" key="5">
    <source>
        <dbReference type="Proteomes" id="UP001216253"/>
    </source>
</evidence>
<proteinExistence type="predicted"/>
<keyword evidence="1 2" id="KW-0597">Phosphoprotein</keyword>
<dbReference type="InterPro" id="IPR050595">
    <property type="entry name" value="Bact_response_regulator"/>
</dbReference>
<dbReference type="InterPro" id="IPR001789">
    <property type="entry name" value="Sig_transdc_resp-reg_receiver"/>
</dbReference>
<dbReference type="SUPFAM" id="SSF52172">
    <property type="entry name" value="CheY-like"/>
    <property type="match status" value="1"/>
</dbReference>
<sequence length="129" mass="14020">METPPESARDGRIVLIVEDEHMVRNMAADMFMAYGYHILEASNAADALCVLEARGDIEAVFTDIEMPGPMNGLLLASEVRGRWPQIAVLITSGRLRPSGDMMPVGADFGGKPYRSDDVIRRIEALASAA</sequence>
<dbReference type="PANTHER" id="PTHR44591">
    <property type="entry name" value="STRESS RESPONSE REGULATOR PROTEIN 1"/>
    <property type="match status" value="1"/>
</dbReference>
<evidence type="ECO:0000259" key="3">
    <source>
        <dbReference type="PROSITE" id="PS50110"/>
    </source>
</evidence>
<gene>
    <name evidence="4" type="ORF">PYV00_13750</name>
</gene>
<comment type="caution">
    <text evidence="4">The sequence shown here is derived from an EMBL/GenBank/DDBJ whole genome shotgun (WGS) entry which is preliminary data.</text>
</comment>
<accession>A0ABT5WSP2</accession>
<dbReference type="SMART" id="SM00448">
    <property type="entry name" value="REC"/>
    <property type="match status" value="1"/>
</dbReference>
<dbReference type="RefSeq" id="WP_275228859.1">
    <property type="nucleotide sequence ID" value="NZ_JARESE010000047.1"/>
</dbReference>
<evidence type="ECO:0000256" key="1">
    <source>
        <dbReference type="ARBA" id="ARBA00022553"/>
    </source>
</evidence>
<dbReference type="EMBL" id="JARESE010000047">
    <property type="protein sequence ID" value="MDE8652766.1"/>
    <property type="molecule type" value="Genomic_DNA"/>
</dbReference>